<feature type="non-terminal residue" evidence="1">
    <location>
        <position position="1"/>
    </location>
</feature>
<proteinExistence type="predicted"/>
<reference evidence="1" key="1">
    <citation type="journal article" date="2021" name="Proc. Natl. Acad. Sci. U.S.A.">
        <title>Three genomes in the algal genus Volvox reveal the fate of a haploid sex-determining region after a transition to homothallism.</title>
        <authorList>
            <person name="Yamamoto K."/>
            <person name="Hamaji T."/>
            <person name="Kawai-Toyooka H."/>
            <person name="Matsuzaki R."/>
            <person name="Takahashi F."/>
            <person name="Nishimura Y."/>
            <person name="Kawachi M."/>
            <person name="Noguchi H."/>
            <person name="Minakuchi Y."/>
            <person name="Umen J.G."/>
            <person name="Toyoda A."/>
            <person name="Nozaki H."/>
        </authorList>
    </citation>
    <scope>NUCLEOTIDE SEQUENCE</scope>
    <source>
        <strain evidence="1">NIES-3786</strain>
    </source>
</reference>
<organism evidence="1 2">
    <name type="scientific">Volvox reticuliferus</name>
    <dbReference type="NCBI Taxonomy" id="1737510"/>
    <lineage>
        <taxon>Eukaryota</taxon>
        <taxon>Viridiplantae</taxon>
        <taxon>Chlorophyta</taxon>
        <taxon>core chlorophytes</taxon>
        <taxon>Chlorophyceae</taxon>
        <taxon>CS clade</taxon>
        <taxon>Chlamydomonadales</taxon>
        <taxon>Volvocaceae</taxon>
        <taxon>Volvox</taxon>
    </lineage>
</organism>
<protein>
    <submittedName>
        <fullName evidence="1">Uncharacterized protein</fullName>
    </submittedName>
</protein>
<evidence type="ECO:0000313" key="1">
    <source>
        <dbReference type="EMBL" id="GIL74752.1"/>
    </source>
</evidence>
<comment type="caution">
    <text evidence="1">The sequence shown here is derived from an EMBL/GenBank/DDBJ whole genome shotgun (WGS) entry which is preliminary data.</text>
</comment>
<keyword evidence="2" id="KW-1185">Reference proteome</keyword>
<dbReference type="Proteomes" id="UP000747110">
    <property type="component" value="Unassembled WGS sequence"/>
</dbReference>
<gene>
    <name evidence="1" type="ORF">Vretifemale_4678</name>
</gene>
<dbReference type="AlphaFoldDB" id="A0A8J4C508"/>
<evidence type="ECO:0000313" key="2">
    <source>
        <dbReference type="Proteomes" id="UP000747110"/>
    </source>
</evidence>
<name>A0A8J4C508_9CHLO</name>
<dbReference type="EMBL" id="BNCP01000006">
    <property type="protein sequence ID" value="GIL74752.1"/>
    <property type="molecule type" value="Genomic_DNA"/>
</dbReference>
<accession>A0A8J4C508</accession>
<sequence>STGGLRSSPLDKLKSRMRSTLVAADGRSWLQRWHASQLRYPPASLIALIKHYRMQAGPERKRLDQIGGEVADRIIITASDAGAAIAIAVTATRMTNVSTLSSPSLTDRDYVVAIHVVALLARCAAAPGTFQEPRDAVLQPQLLREAVLRSCLCDNTKSH</sequence>